<evidence type="ECO:0000313" key="1">
    <source>
        <dbReference type="EnsemblPlants" id="EMT25699"/>
    </source>
</evidence>
<sequence>MADVLAEHRIQMPAPAARAGMSTAPEKLLNRFVHLVALVERFGNALGTLAFTWATVVLLGGYPAELRRKDDFWFTITIVFLEAARNHQVLQLTPGYCQLTSQQQILRCTLLEDEKEPIPQPPSFEVQIFTQSKKLTRFHKRKTQPPSTALRNLTSRVLQDDSSKNNQNIKFRTNDN</sequence>
<dbReference type="EnsemblPlants" id="EMT25699">
    <property type="protein sequence ID" value="EMT25699"/>
    <property type="gene ID" value="F775_00338"/>
</dbReference>
<name>M8BUS6_AEGTA</name>
<dbReference type="AlphaFoldDB" id="M8BUS6"/>
<dbReference type="PANTHER" id="PTHR33115">
    <property type="entry name" value="ARM REPEAT SUPERFAMILY PROTEIN"/>
    <property type="match status" value="1"/>
</dbReference>
<proteinExistence type="predicted"/>
<organism evidence="1">
    <name type="scientific">Aegilops tauschii</name>
    <name type="common">Tausch's goatgrass</name>
    <name type="synonym">Aegilops squarrosa</name>
    <dbReference type="NCBI Taxonomy" id="37682"/>
    <lineage>
        <taxon>Eukaryota</taxon>
        <taxon>Viridiplantae</taxon>
        <taxon>Streptophyta</taxon>
        <taxon>Embryophyta</taxon>
        <taxon>Tracheophyta</taxon>
        <taxon>Spermatophyta</taxon>
        <taxon>Magnoliopsida</taxon>
        <taxon>Liliopsida</taxon>
        <taxon>Poales</taxon>
        <taxon>Poaceae</taxon>
        <taxon>BOP clade</taxon>
        <taxon>Pooideae</taxon>
        <taxon>Triticodae</taxon>
        <taxon>Triticeae</taxon>
        <taxon>Triticinae</taxon>
        <taxon>Aegilops</taxon>
    </lineage>
</organism>
<protein>
    <submittedName>
        <fullName evidence="1">Uncharacterized protein</fullName>
    </submittedName>
</protein>
<reference evidence="1" key="1">
    <citation type="submission" date="2015-06" db="UniProtKB">
        <authorList>
            <consortium name="EnsemblPlants"/>
        </authorList>
    </citation>
    <scope>IDENTIFICATION</scope>
</reference>
<dbReference type="PANTHER" id="PTHR33115:SF73">
    <property type="entry name" value="OS07G0649300 PROTEIN"/>
    <property type="match status" value="1"/>
</dbReference>
<accession>M8BUS6</accession>